<keyword evidence="3" id="KW-1185">Reference proteome</keyword>
<reference evidence="2 3" key="1">
    <citation type="submission" date="2020-05" db="EMBL/GenBank/DDBJ databases">
        <title>Bremerella alba sp. nov., a novel planctomycete isolated from the surface of the macroalga Fucus spiralis.</title>
        <authorList>
            <person name="Godinho O."/>
            <person name="Botelho R."/>
            <person name="Albuquerque L."/>
            <person name="Wiegand S."/>
            <person name="Da Costa M.S."/>
            <person name="Lobo-Da-Cunha A."/>
            <person name="Jogler C."/>
            <person name="Lage O.M."/>
        </authorList>
    </citation>
    <scope>NUCLEOTIDE SEQUENCE [LARGE SCALE GENOMIC DNA]</scope>
    <source>
        <strain evidence="2 3">FF15</strain>
    </source>
</reference>
<accession>A0A7V8V9B6</accession>
<proteinExistence type="predicted"/>
<name>A0A7V8V9B6_9BACT</name>
<gene>
    <name evidence="2" type="ORF">HOV93_45100</name>
</gene>
<sequence length="1975" mass="217167">MKRTQNMMKTKQPRRGALLLVVLSILVLFAMVGLTFVVAALAFNTGAQANLERDIQQAEAPNEADAVMMQLLRGPRAGTLSSTLGHDILRDMWGNQSVVINDDSYPSTDATTIARPQDSAGTDINQLWEIEVAEDVADDAGLFRVEQYYTGSVLTFISGELKGQSHRILQYREKFDTSGTPAVAQGVVFVIDQDPIVARENLIDIDGDGGINPSDGDDFVVNDPPFNGTGYGFNPEEPTGTNKRTLNLRDVDDDPVALLPNILGNFPTGMASGYSIEAGGADEPYDVADYQNMFLAFLPQEIVQSTTATVQDKTEAILPSFHRQDLIEYWFAQLVAADSSLSMLDDLDAFLRNPNIDTSSWSTAPTNAQITAVKQIRRKIILRPLIEDHPNFTGSNPNFDILAATPGARWDIDNDLDGVNDSIWIDVGLPLKTDSQGRRYKPLAAILVKDMDGLINLNTHGFYTQFESFENGTFPPTGAATDAETLLPAMVSGSDRHSLFSPSWDATGPTAQDMQLVLGSGYGPAEVSLRGIFSAEEAFDLINSRYAGMSGYFSNPGTPGENAIDDVRSRMDTLGLLGDFNTATGLWPTDVTVIPNFLVDNRFGTPSDRLGMGRTYIDYAGRPRFQPEVQGNRLGKQIPPAGFTERTDDPYESDPLHGYRYDSPYSYQELERIVRYEEYDSGQISSGISPDAYEDRLLNLATAAFTSNATPAEAATSAANRRLVTTSSFQVPTANRVDIPFDQRSEDSSGTPLNMMLDQRADTARRPAPTLVTLLQERLREENSWDPTNANHKLLLNEKIHQLLPPEIMRGEPFDLNRILEAPADAVADNVFDLQNASTATIAFPTNPTGGTTSDISYSQFINGIPGSNGVGSNSPSLPAINTNNPTSYSASRQMMARYLYVMVLLLMEPDYVLPMIDTSLTPAEQEELTKRRIAQWAINVVDFRDRDAVMTPFEYDLNPFTDDVGAGNNDPWNVDGNLATEEDILFRRVVWGAEAPELMLSETLAFHDRRTKDTKWDPDGKSRFTTTDPDEDLDQYRIPQGSLFIEMYNPRNMASNNSYFPPELYDVSTATFGLALDRKTSGGDPVWRIIITQTELETNGGTRTNLVDEIATRPDTINFQPLDSIANASDPASDPGFLAMDGTSLGSKENYDIDRIIYFTTPPGAPAENEFYYPGAAARRIVPDSYSVIGPRKTTYIGSKPTPMMGMPDYKSNIPGSQSIVLSGDSEGVYTSTNMISPTGARNGVNQDFAVVASAPPSYDDSAAENDPDGLPGGGSFSTIGIGLSVTEPLRDTYYPEPTIQNVAPNLDVIDLYTDGDIGADAAVDVPFDTSEVGTTPAGPFQFPLSASATIGQTGTTPRKSSKSAPDVIKDYKTAILQRLANPLCDHHATLNPYISVDHLGIDVTVFNGEDSFDAAAGLDMGMGSPPAENEWDPDENNTDPRASNEVYFASREKGRREDDNPANNPGIAELEGDATTPSFSSGNHFSTIKRWTSAMVGNVTELIPSFNQTPPIHPSPLDDVLVTDVAETDEHFGRKVVHTLGYVNHNLGAQIGTGVAAIYQPSPNPLETGRRVDPYDNSTMPVVINCENNPLAYINWPNAPFVSEYDLMMVPTSSPQRLLFEYSRARKDNSNVDIPMFFESGSTDGESLDARFAPFANLFNFFHSSRSQDINPADPLATNLPRMAMQMSRLFDFVHVPSRYNGTNKWFNMSQFNPDSTDLRKDPLDNTKTTDARLGYMFPFHRRSEFREPGKINLNTIPTESVFNSIFDTRFWQSNPGLEFATWAEFQESRQGYLGTTHDTTFPSRFSQPFRPAAAAEMMAELNDSTGAADPKLQVSPVEAGLLRSKPGASPVEPLFDLRLTTPGLGNDEMRHYRTDDNPMLRYQAYQRLGNLTGTQSNVFAVWITIGYFEVEPATVDATHPDGWSLGQELGNDTGEINRHRAFYIIDRSVPVGYMPGEDMNVEDTIMLKRFIE</sequence>
<dbReference type="Proteomes" id="UP000551616">
    <property type="component" value="Unassembled WGS sequence"/>
</dbReference>
<comment type="caution">
    <text evidence="2">The sequence shown here is derived from an EMBL/GenBank/DDBJ whole genome shotgun (WGS) entry which is preliminary data.</text>
</comment>
<feature type="compositionally biased region" description="Basic and acidic residues" evidence="1">
    <location>
        <begin position="1452"/>
        <end position="1461"/>
    </location>
</feature>
<dbReference type="EMBL" id="JABRWO010000014">
    <property type="protein sequence ID" value="MBA2117313.1"/>
    <property type="molecule type" value="Genomic_DNA"/>
</dbReference>
<evidence type="ECO:0000256" key="1">
    <source>
        <dbReference type="SAM" id="MobiDB-lite"/>
    </source>
</evidence>
<feature type="compositionally biased region" description="Basic and acidic residues" evidence="1">
    <location>
        <begin position="645"/>
        <end position="660"/>
    </location>
</feature>
<protein>
    <submittedName>
        <fullName evidence="2">Uncharacterized protein</fullName>
    </submittedName>
</protein>
<organism evidence="2 3">
    <name type="scientific">Bremerella alba</name>
    <dbReference type="NCBI Taxonomy" id="980252"/>
    <lineage>
        <taxon>Bacteria</taxon>
        <taxon>Pseudomonadati</taxon>
        <taxon>Planctomycetota</taxon>
        <taxon>Planctomycetia</taxon>
        <taxon>Pirellulales</taxon>
        <taxon>Pirellulaceae</taxon>
        <taxon>Bremerella</taxon>
    </lineage>
</organism>
<dbReference type="RefSeq" id="WP_207398698.1">
    <property type="nucleotide sequence ID" value="NZ_JABRWO010000014.1"/>
</dbReference>
<evidence type="ECO:0000313" key="3">
    <source>
        <dbReference type="Proteomes" id="UP000551616"/>
    </source>
</evidence>
<feature type="region of interest" description="Disordered" evidence="1">
    <location>
        <begin position="1419"/>
        <end position="1483"/>
    </location>
</feature>
<feature type="compositionally biased region" description="Polar residues" evidence="1">
    <location>
        <begin position="1346"/>
        <end position="1360"/>
    </location>
</feature>
<evidence type="ECO:0000313" key="2">
    <source>
        <dbReference type="EMBL" id="MBA2117313.1"/>
    </source>
</evidence>
<feature type="region of interest" description="Disordered" evidence="1">
    <location>
        <begin position="1341"/>
        <end position="1367"/>
    </location>
</feature>
<feature type="region of interest" description="Disordered" evidence="1">
    <location>
        <begin position="630"/>
        <end position="660"/>
    </location>
</feature>